<gene>
    <name evidence="1" type="ORF">COCON_G00070940</name>
</gene>
<dbReference type="EMBL" id="JAFJMO010000004">
    <property type="protein sequence ID" value="KAJ8280028.1"/>
    <property type="molecule type" value="Genomic_DNA"/>
</dbReference>
<reference evidence="1" key="1">
    <citation type="journal article" date="2023" name="Science">
        <title>Genome structures resolve the early diversification of teleost fishes.</title>
        <authorList>
            <person name="Parey E."/>
            <person name="Louis A."/>
            <person name="Montfort J."/>
            <person name="Bouchez O."/>
            <person name="Roques C."/>
            <person name="Iampietro C."/>
            <person name="Lluch J."/>
            <person name="Castinel A."/>
            <person name="Donnadieu C."/>
            <person name="Desvignes T."/>
            <person name="Floi Bucao C."/>
            <person name="Jouanno E."/>
            <person name="Wen M."/>
            <person name="Mejri S."/>
            <person name="Dirks R."/>
            <person name="Jansen H."/>
            <person name="Henkel C."/>
            <person name="Chen W.J."/>
            <person name="Zahm M."/>
            <person name="Cabau C."/>
            <person name="Klopp C."/>
            <person name="Thompson A.W."/>
            <person name="Robinson-Rechavi M."/>
            <person name="Braasch I."/>
            <person name="Lecointre G."/>
            <person name="Bobe J."/>
            <person name="Postlethwait J.H."/>
            <person name="Berthelot C."/>
            <person name="Roest Crollius H."/>
            <person name="Guiguen Y."/>
        </authorList>
    </citation>
    <scope>NUCLEOTIDE SEQUENCE</scope>
    <source>
        <strain evidence="1">Concon-B</strain>
    </source>
</reference>
<protein>
    <submittedName>
        <fullName evidence="1">Uncharacterized protein</fullName>
    </submittedName>
</protein>
<sequence length="83" mass="9314">MMRFNQFVRTIKKDFASETSGMEAAETVASLVNDIAQEVLGSVLRSASLHLSNKCKNNILINPQVYTSSGYSYDPRSPRWERG</sequence>
<keyword evidence="2" id="KW-1185">Reference proteome</keyword>
<dbReference type="AlphaFoldDB" id="A0A9Q1DT99"/>
<evidence type="ECO:0000313" key="2">
    <source>
        <dbReference type="Proteomes" id="UP001152803"/>
    </source>
</evidence>
<dbReference type="Proteomes" id="UP001152803">
    <property type="component" value="Unassembled WGS sequence"/>
</dbReference>
<accession>A0A9Q1DT99</accession>
<comment type="caution">
    <text evidence="1">The sequence shown here is derived from an EMBL/GenBank/DDBJ whole genome shotgun (WGS) entry which is preliminary data.</text>
</comment>
<name>A0A9Q1DT99_CONCO</name>
<organism evidence="1 2">
    <name type="scientific">Conger conger</name>
    <name type="common">Conger eel</name>
    <name type="synonym">Muraena conger</name>
    <dbReference type="NCBI Taxonomy" id="82655"/>
    <lineage>
        <taxon>Eukaryota</taxon>
        <taxon>Metazoa</taxon>
        <taxon>Chordata</taxon>
        <taxon>Craniata</taxon>
        <taxon>Vertebrata</taxon>
        <taxon>Euteleostomi</taxon>
        <taxon>Actinopterygii</taxon>
        <taxon>Neopterygii</taxon>
        <taxon>Teleostei</taxon>
        <taxon>Anguilliformes</taxon>
        <taxon>Congridae</taxon>
        <taxon>Conger</taxon>
    </lineage>
</organism>
<evidence type="ECO:0000313" key="1">
    <source>
        <dbReference type="EMBL" id="KAJ8280028.1"/>
    </source>
</evidence>
<proteinExistence type="predicted"/>